<dbReference type="EnsemblMetazoa" id="ASTEI11671-RA">
    <property type="protein sequence ID" value="ASTEI11671-PA"/>
    <property type="gene ID" value="ASTEI11671"/>
</dbReference>
<reference evidence="1" key="2">
    <citation type="submission" date="2020-05" db="UniProtKB">
        <authorList>
            <consortium name="EnsemblMetazoa"/>
        </authorList>
    </citation>
    <scope>IDENTIFICATION</scope>
    <source>
        <strain evidence="1">Indian</strain>
    </source>
</reference>
<protein>
    <submittedName>
        <fullName evidence="1">Uncharacterized protein</fullName>
    </submittedName>
</protein>
<dbReference type="AlphaFoldDB" id="A0A182YT85"/>
<reference evidence="2" key="1">
    <citation type="journal article" date="2014" name="Genome Biol.">
        <title>Genome analysis of a major urban malaria vector mosquito, Anopheles stephensi.</title>
        <authorList>
            <person name="Jiang X."/>
            <person name="Peery A."/>
            <person name="Hall A.B."/>
            <person name="Sharma A."/>
            <person name="Chen X.G."/>
            <person name="Waterhouse R.M."/>
            <person name="Komissarov A."/>
            <person name="Riehle M.M."/>
            <person name="Shouche Y."/>
            <person name="Sharakhova M.V."/>
            <person name="Lawson D."/>
            <person name="Pakpour N."/>
            <person name="Arensburger P."/>
            <person name="Davidson V.L."/>
            <person name="Eiglmeier K."/>
            <person name="Emrich S."/>
            <person name="George P."/>
            <person name="Kennedy R.C."/>
            <person name="Mane S.P."/>
            <person name="Maslen G."/>
            <person name="Oringanje C."/>
            <person name="Qi Y."/>
            <person name="Settlage R."/>
            <person name="Tojo M."/>
            <person name="Tubio J.M."/>
            <person name="Unger M.F."/>
            <person name="Wang B."/>
            <person name="Vernick K.D."/>
            <person name="Ribeiro J.M."/>
            <person name="James A.A."/>
            <person name="Michel K."/>
            <person name="Riehle M.A."/>
            <person name="Luckhart S."/>
            <person name="Sharakhov I.V."/>
            <person name="Tu Z."/>
        </authorList>
    </citation>
    <scope>NUCLEOTIDE SEQUENCE [LARGE SCALE GENOMIC DNA]</scope>
    <source>
        <strain evidence="2">Indian</strain>
    </source>
</reference>
<name>A0A182YT85_ANOST</name>
<dbReference type="VEuPathDB" id="VectorBase:ASTE005333"/>
<dbReference type="OMA" id="WNVINAS"/>
<evidence type="ECO:0000313" key="1">
    <source>
        <dbReference type="EnsemblMetazoa" id="ASTEI11671-PA"/>
    </source>
</evidence>
<keyword evidence="2" id="KW-1185">Reference proteome</keyword>
<dbReference type="VEuPathDB" id="VectorBase:ASTEI11671"/>
<sequence length="168" mass="18897">MNNTLEGKFEGAEPGERTVTPELCFENMDQQCPHCCRSTEYSVKSLRKLFVLNHPQEAESGVKSAANSIERLPVCKCQEHGLEMQEKKSSSEKLCETRSVQELRHMFEAKLKLIEQSSTNGSVCAYSRPVSVKSAKTDDRQDAASMDLPHPEGQIFMYNEPPVRSKPC</sequence>
<accession>A0A182YT85</accession>
<organism evidence="1 2">
    <name type="scientific">Anopheles stephensi</name>
    <name type="common">Indo-Pakistan malaria mosquito</name>
    <dbReference type="NCBI Taxonomy" id="30069"/>
    <lineage>
        <taxon>Eukaryota</taxon>
        <taxon>Metazoa</taxon>
        <taxon>Ecdysozoa</taxon>
        <taxon>Arthropoda</taxon>
        <taxon>Hexapoda</taxon>
        <taxon>Insecta</taxon>
        <taxon>Pterygota</taxon>
        <taxon>Neoptera</taxon>
        <taxon>Endopterygota</taxon>
        <taxon>Diptera</taxon>
        <taxon>Nematocera</taxon>
        <taxon>Culicoidea</taxon>
        <taxon>Culicidae</taxon>
        <taxon>Anophelinae</taxon>
        <taxon>Anopheles</taxon>
    </lineage>
</organism>
<proteinExistence type="predicted"/>
<dbReference type="VEuPathDB" id="VectorBase:ASTEI20_043687"/>
<evidence type="ECO:0000313" key="2">
    <source>
        <dbReference type="Proteomes" id="UP000076408"/>
    </source>
</evidence>
<dbReference type="Proteomes" id="UP000076408">
    <property type="component" value="Unassembled WGS sequence"/>
</dbReference>